<dbReference type="Proteomes" id="UP000186106">
    <property type="component" value="Unassembled WGS sequence"/>
</dbReference>
<organism evidence="1 2">
    <name type="scientific">Chryseobacterium joostei</name>
    <dbReference type="NCBI Taxonomy" id="112234"/>
    <lineage>
        <taxon>Bacteria</taxon>
        <taxon>Pseudomonadati</taxon>
        <taxon>Bacteroidota</taxon>
        <taxon>Flavobacteriia</taxon>
        <taxon>Flavobacteriales</taxon>
        <taxon>Weeksellaceae</taxon>
        <taxon>Chryseobacterium group</taxon>
        <taxon>Chryseobacterium</taxon>
    </lineage>
</organism>
<evidence type="ECO:0000313" key="1">
    <source>
        <dbReference type="EMBL" id="SIS62564.1"/>
    </source>
</evidence>
<dbReference type="AlphaFoldDB" id="A0A1N7KM07"/>
<dbReference type="InterPro" id="IPR058238">
    <property type="entry name" value="Lant_leader_dom"/>
</dbReference>
<name>A0A1N7KM07_9FLAO</name>
<dbReference type="STRING" id="112234.SAMN05421768_11522"/>
<protein>
    <submittedName>
        <fullName evidence="1">Uncharacterized protein</fullName>
    </submittedName>
</protein>
<dbReference type="EMBL" id="FTNZ01000015">
    <property type="protein sequence ID" value="SIS62564.1"/>
    <property type="molecule type" value="Genomic_DNA"/>
</dbReference>
<reference evidence="1 2" key="1">
    <citation type="submission" date="2017-01" db="EMBL/GenBank/DDBJ databases">
        <authorList>
            <person name="Mah S.A."/>
            <person name="Swanson W.J."/>
            <person name="Moy G.W."/>
            <person name="Vacquier V.D."/>
        </authorList>
    </citation>
    <scope>NUCLEOTIDE SEQUENCE [LARGE SCALE GENOMIC DNA]</scope>
    <source>
        <strain evidence="1 2">DSM 16927</strain>
    </source>
</reference>
<evidence type="ECO:0000313" key="2">
    <source>
        <dbReference type="Proteomes" id="UP000186106"/>
    </source>
</evidence>
<dbReference type="RefSeq" id="WP_076357699.1">
    <property type="nucleotide sequence ID" value="NZ_CAMIMN010000323.1"/>
</dbReference>
<dbReference type="NCBIfam" id="NF038153">
    <property type="entry name" value="lant_leader_L1a"/>
    <property type="match status" value="1"/>
</dbReference>
<gene>
    <name evidence="1" type="ORF">SAMN05421768_11522</name>
</gene>
<accession>A0A1N7KM07</accession>
<sequence>MKKQPKLGKIVLLNKDTITKLQEDHLNKLKGGVHAGQFINPTNDLDPQDTFSCIKNSCNKCM</sequence>
<proteinExistence type="predicted"/>